<reference evidence="3" key="1">
    <citation type="submission" date="2011-05" db="EMBL/GenBank/DDBJ databases">
        <authorList>
            <person name="Richards S.R."/>
            <person name="Qu J."/>
            <person name="Jiang H."/>
            <person name="Jhangiani S.N."/>
            <person name="Agravi P."/>
            <person name="Goodspeed R."/>
            <person name="Gross S."/>
            <person name="Mandapat C."/>
            <person name="Jackson L."/>
            <person name="Mathew T."/>
            <person name="Pu L."/>
            <person name="Thornton R."/>
            <person name="Saada N."/>
            <person name="Wilczek-Boney K.B."/>
            <person name="Lee S."/>
            <person name="Kovar C."/>
            <person name="Wu Y."/>
            <person name="Scherer S.E."/>
            <person name="Worley K.C."/>
            <person name="Muzny D.M."/>
            <person name="Gibbs R."/>
        </authorList>
    </citation>
    <scope>NUCLEOTIDE SEQUENCE</scope>
    <source>
        <strain evidence="3">Brora</strain>
    </source>
</reference>
<protein>
    <recommendedName>
        <fullName evidence="1">Schlafen AlbA-2 domain-containing protein</fullName>
    </recommendedName>
</protein>
<dbReference type="eggNOG" id="ENOG502S223">
    <property type="taxonomic scope" value="Eukaryota"/>
</dbReference>
<dbReference type="EMBL" id="JH431796">
    <property type="status" value="NOT_ANNOTATED_CDS"/>
    <property type="molecule type" value="Genomic_DNA"/>
</dbReference>
<organism evidence="2 3">
    <name type="scientific">Strigamia maritima</name>
    <name type="common">European centipede</name>
    <name type="synonym">Geophilus maritimus</name>
    <dbReference type="NCBI Taxonomy" id="126957"/>
    <lineage>
        <taxon>Eukaryota</taxon>
        <taxon>Metazoa</taxon>
        <taxon>Ecdysozoa</taxon>
        <taxon>Arthropoda</taxon>
        <taxon>Myriapoda</taxon>
        <taxon>Chilopoda</taxon>
        <taxon>Pleurostigmophora</taxon>
        <taxon>Geophilomorpha</taxon>
        <taxon>Linotaeniidae</taxon>
        <taxon>Strigamia</taxon>
    </lineage>
</organism>
<dbReference type="PANTHER" id="PTHR12155">
    <property type="entry name" value="SCHLAFEN"/>
    <property type="match status" value="1"/>
</dbReference>
<dbReference type="InterPro" id="IPR007421">
    <property type="entry name" value="Schlafen_AlbA_2_dom"/>
</dbReference>
<dbReference type="EnsemblMetazoa" id="SMAR007708-RA">
    <property type="protein sequence ID" value="SMAR007708-PA"/>
    <property type="gene ID" value="SMAR007708"/>
</dbReference>
<sequence length="280" mass="32894">MTEYKPENFPFYIMFESVTFDEDYHHEFKGHRSISVEELPPSCHRPNPSKQHFSSKVSFVSRQSRQCVSKALNAFLNTGDGGCVYLGITDDGIVRGIQLTDFQQHHIELNVVDLMTRYSPPVPSDRIKIRFVPVITKAITNVTAYLEKLKQNRIEHEFNMKPHIMRTYDMCWCDYDADIRMSHNKILAPYVVEIQVLKFEVPPVTVETIGYDYLKYFYPIYESEEDNCHFRREASVNNFSKQEIYAISMDETETFCSKIINKLLKEKKQLQEENNTKMIL</sequence>
<dbReference type="Pfam" id="PF04326">
    <property type="entry name" value="SLFN_AlbA_2"/>
    <property type="match status" value="1"/>
</dbReference>
<proteinExistence type="predicted"/>
<dbReference type="AlphaFoldDB" id="T1J2C2"/>
<dbReference type="HOGENOM" id="CLU_081956_0_0_1"/>
<reference evidence="2" key="2">
    <citation type="submission" date="2015-02" db="UniProtKB">
        <authorList>
            <consortium name="EnsemblMetazoa"/>
        </authorList>
    </citation>
    <scope>IDENTIFICATION</scope>
</reference>
<dbReference type="PhylomeDB" id="T1J2C2"/>
<dbReference type="PANTHER" id="PTHR12155:SF41">
    <property type="entry name" value="SCHLAFEN ALBA-2 DOMAIN-CONTAINING PROTEIN"/>
    <property type="match status" value="1"/>
</dbReference>
<evidence type="ECO:0000313" key="2">
    <source>
        <dbReference type="EnsemblMetazoa" id="SMAR007708-PA"/>
    </source>
</evidence>
<accession>T1J2C2</accession>
<feature type="domain" description="Schlafen AlbA-2" evidence="1">
    <location>
        <begin position="61"/>
        <end position="135"/>
    </location>
</feature>
<dbReference type="Proteomes" id="UP000014500">
    <property type="component" value="Unassembled WGS sequence"/>
</dbReference>
<evidence type="ECO:0000259" key="1">
    <source>
        <dbReference type="Pfam" id="PF04326"/>
    </source>
</evidence>
<evidence type="ECO:0000313" key="3">
    <source>
        <dbReference type="Proteomes" id="UP000014500"/>
    </source>
</evidence>
<name>T1J2C2_STRMM</name>
<keyword evidence="3" id="KW-1185">Reference proteome</keyword>
<dbReference type="STRING" id="126957.T1J2C2"/>
<dbReference type="OMA" id="EEDMYHE"/>
<dbReference type="InterPro" id="IPR029684">
    <property type="entry name" value="Schlafen"/>
</dbReference>